<dbReference type="AlphaFoldDB" id="A0A644ZB31"/>
<name>A0A644ZB31_9ZZZZ</name>
<reference evidence="1" key="1">
    <citation type="submission" date="2019-08" db="EMBL/GenBank/DDBJ databases">
        <authorList>
            <person name="Kucharzyk K."/>
            <person name="Murdoch R.W."/>
            <person name="Higgins S."/>
            <person name="Loffler F."/>
        </authorList>
    </citation>
    <scope>NUCLEOTIDE SEQUENCE</scope>
</reference>
<accession>A0A644ZB31</accession>
<comment type="caution">
    <text evidence="1">The sequence shown here is derived from an EMBL/GenBank/DDBJ whole genome shotgun (WGS) entry which is preliminary data.</text>
</comment>
<proteinExistence type="predicted"/>
<sequence>MALLNNDQVNAAVEPARECKVCELRINVRPLRIVCEYCQRIVTLQQIGQIRAEF</sequence>
<evidence type="ECO:0000313" key="1">
    <source>
        <dbReference type="EMBL" id="MPM38092.1"/>
    </source>
</evidence>
<organism evidence="1">
    <name type="scientific">bioreactor metagenome</name>
    <dbReference type="NCBI Taxonomy" id="1076179"/>
    <lineage>
        <taxon>unclassified sequences</taxon>
        <taxon>metagenomes</taxon>
        <taxon>ecological metagenomes</taxon>
    </lineage>
</organism>
<gene>
    <name evidence="1" type="ORF">SDC9_84719</name>
</gene>
<protein>
    <submittedName>
        <fullName evidence="1">Uncharacterized protein</fullName>
    </submittedName>
</protein>
<dbReference type="EMBL" id="VSSQ01008169">
    <property type="protein sequence ID" value="MPM38092.1"/>
    <property type="molecule type" value="Genomic_DNA"/>
</dbReference>